<protein>
    <submittedName>
        <fullName evidence="1">Uncharacterized protein</fullName>
    </submittedName>
</protein>
<name>A0A543AW53_9ACTN</name>
<comment type="caution">
    <text evidence="1">The sequence shown here is derived from an EMBL/GenBank/DDBJ whole genome shotgun (WGS) entry which is preliminary data.</text>
</comment>
<dbReference type="RefSeq" id="WP_142038800.1">
    <property type="nucleotide sequence ID" value="NZ_JBHTGS010000001.1"/>
</dbReference>
<proteinExistence type="predicted"/>
<evidence type="ECO:0000313" key="1">
    <source>
        <dbReference type="EMBL" id="TQL76818.1"/>
    </source>
</evidence>
<dbReference type="Proteomes" id="UP000317043">
    <property type="component" value="Unassembled WGS sequence"/>
</dbReference>
<sequence length="83" mass="9334">MSIFSFSGERHWLDDEGLEPTDAALFAIEDGLSMSDGELFAMEAEVEALDAELAAFKVYRSCRVPARRRRRRQVRRALLGGVS</sequence>
<dbReference type="EMBL" id="VFOW01000001">
    <property type="protein sequence ID" value="TQL76818.1"/>
    <property type="molecule type" value="Genomic_DNA"/>
</dbReference>
<reference evidence="1 2" key="1">
    <citation type="submission" date="2019-06" db="EMBL/GenBank/DDBJ databases">
        <title>Sequencing the genomes of 1000 actinobacteria strains.</title>
        <authorList>
            <person name="Klenk H.-P."/>
        </authorList>
    </citation>
    <scope>NUCLEOTIDE SEQUENCE [LARGE SCALE GENOMIC DNA]</scope>
    <source>
        <strain evidence="1 2">DSM 45928</strain>
    </source>
</reference>
<organism evidence="1 2">
    <name type="scientific">Stackebrandtia endophytica</name>
    <dbReference type="NCBI Taxonomy" id="1496996"/>
    <lineage>
        <taxon>Bacteria</taxon>
        <taxon>Bacillati</taxon>
        <taxon>Actinomycetota</taxon>
        <taxon>Actinomycetes</taxon>
        <taxon>Glycomycetales</taxon>
        <taxon>Glycomycetaceae</taxon>
        <taxon>Stackebrandtia</taxon>
    </lineage>
</organism>
<dbReference type="InParanoid" id="A0A543AW53"/>
<gene>
    <name evidence="1" type="ORF">FB566_2358</name>
</gene>
<keyword evidence="2" id="KW-1185">Reference proteome</keyword>
<evidence type="ECO:0000313" key="2">
    <source>
        <dbReference type="Proteomes" id="UP000317043"/>
    </source>
</evidence>
<accession>A0A543AW53</accession>
<dbReference type="AlphaFoldDB" id="A0A543AW53"/>